<dbReference type="RefSeq" id="WP_022211197.1">
    <property type="nucleotide sequence ID" value="NZ_JACOOQ010000013.1"/>
</dbReference>
<gene>
    <name evidence="1" type="ORF">H8R92_08505</name>
</gene>
<sequence length="74" mass="8733">MSKCPFWSTGKVRVNCYNECPMYPDPKGYEICPFKEYLDSESINIKDNIDKKFNYSNDDIEEDIYQLVGALKDY</sequence>
<proteinExistence type="predicted"/>
<reference evidence="1" key="1">
    <citation type="submission" date="2020-08" db="EMBL/GenBank/DDBJ databases">
        <title>Genome public.</title>
        <authorList>
            <person name="Liu C."/>
            <person name="Sun Q."/>
        </authorList>
    </citation>
    <scope>NUCLEOTIDE SEQUENCE</scope>
    <source>
        <strain evidence="1">NSJ-42</strain>
    </source>
</reference>
<dbReference type="EMBL" id="JACOOQ010000013">
    <property type="protein sequence ID" value="MBC5640457.1"/>
    <property type="molecule type" value="Genomic_DNA"/>
</dbReference>
<organism evidence="1 2">
    <name type="scientific">Clostridium lentum</name>
    <dbReference type="NCBI Taxonomy" id="2763037"/>
    <lineage>
        <taxon>Bacteria</taxon>
        <taxon>Bacillati</taxon>
        <taxon>Bacillota</taxon>
        <taxon>Clostridia</taxon>
        <taxon>Eubacteriales</taxon>
        <taxon>Clostridiaceae</taxon>
        <taxon>Clostridium</taxon>
    </lineage>
</organism>
<dbReference type="Proteomes" id="UP000662088">
    <property type="component" value="Unassembled WGS sequence"/>
</dbReference>
<dbReference type="AlphaFoldDB" id="A0A8I0A923"/>
<evidence type="ECO:0000313" key="2">
    <source>
        <dbReference type="Proteomes" id="UP000662088"/>
    </source>
</evidence>
<keyword evidence="2" id="KW-1185">Reference proteome</keyword>
<protein>
    <submittedName>
        <fullName evidence="1">Uncharacterized protein</fullName>
    </submittedName>
</protein>
<accession>A0A8I0A923</accession>
<evidence type="ECO:0000313" key="1">
    <source>
        <dbReference type="EMBL" id="MBC5640457.1"/>
    </source>
</evidence>
<comment type="caution">
    <text evidence="1">The sequence shown here is derived from an EMBL/GenBank/DDBJ whole genome shotgun (WGS) entry which is preliminary data.</text>
</comment>
<name>A0A8I0A923_9CLOT</name>